<dbReference type="Pfam" id="PF13664">
    <property type="entry name" value="DUF4149"/>
    <property type="match status" value="1"/>
</dbReference>
<evidence type="ECO:0000256" key="4">
    <source>
        <dbReference type="ARBA" id="ARBA00023136"/>
    </source>
</evidence>
<evidence type="ECO:0000256" key="3">
    <source>
        <dbReference type="ARBA" id="ARBA00022989"/>
    </source>
</evidence>
<sequence>MPELELLSFSTLKETFSLDGAYSVGYAFLYGMSIWVSFFGGVIAYKSLPRQQFGALQHRTFPVYFFNSIVISGGLLALWTRSHPHVLNHLANPLVADVAQAYILAFVSLAQAGNYFVIGPMTSKCMFKRHQQEKKEGKAYSDAGVSDEMKALNKQFGALHGVSSLFNLFATIALTFHGLWIGSKGIKA</sequence>
<keyword evidence="8" id="KW-1185">Reference proteome</keyword>
<feature type="transmembrane region" description="Helical" evidence="5">
    <location>
        <begin position="99"/>
        <end position="118"/>
    </location>
</feature>
<dbReference type="InterPro" id="IPR053009">
    <property type="entry name" value="Xanthocillin_Biosynth-Assoc"/>
</dbReference>
<dbReference type="OrthoDB" id="1641132at2759"/>
<dbReference type="InterPro" id="IPR025423">
    <property type="entry name" value="TMEM205-like"/>
</dbReference>
<dbReference type="PANTHER" id="PTHR23241">
    <property type="entry name" value="LATE EMBRYOGENESIS ABUNDANT PLANTS LEA-RELATED"/>
    <property type="match status" value="1"/>
</dbReference>
<evidence type="ECO:0000256" key="2">
    <source>
        <dbReference type="ARBA" id="ARBA00022692"/>
    </source>
</evidence>
<feature type="transmembrane region" description="Helical" evidence="5">
    <location>
        <begin position="158"/>
        <end position="181"/>
    </location>
</feature>
<keyword evidence="3 5" id="KW-1133">Transmembrane helix</keyword>
<reference evidence="7 8" key="1">
    <citation type="journal article" date="2015" name="Fungal Genet. Biol.">
        <title>Evolution of novel wood decay mechanisms in Agaricales revealed by the genome sequences of Fistulina hepatica and Cylindrobasidium torrendii.</title>
        <authorList>
            <person name="Floudas D."/>
            <person name="Held B.W."/>
            <person name="Riley R."/>
            <person name="Nagy L.G."/>
            <person name="Koehler G."/>
            <person name="Ransdell A.S."/>
            <person name="Younus H."/>
            <person name="Chow J."/>
            <person name="Chiniquy J."/>
            <person name="Lipzen A."/>
            <person name="Tritt A."/>
            <person name="Sun H."/>
            <person name="Haridas S."/>
            <person name="LaButti K."/>
            <person name="Ohm R.A."/>
            <person name="Kues U."/>
            <person name="Blanchette R.A."/>
            <person name="Grigoriev I.V."/>
            <person name="Minto R.E."/>
            <person name="Hibbett D.S."/>
        </authorList>
    </citation>
    <scope>NUCLEOTIDE SEQUENCE [LARGE SCALE GENOMIC DNA]</scope>
    <source>
        <strain evidence="7 8">FP15055 ss-10</strain>
    </source>
</reference>
<feature type="transmembrane region" description="Helical" evidence="5">
    <location>
        <begin position="61"/>
        <end position="79"/>
    </location>
</feature>
<dbReference type="GO" id="GO:0016020">
    <property type="term" value="C:membrane"/>
    <property type="evidence" value="ECO:0007669"/>
    <property type="project" value="UniProtKB-SubCell"/>
</dbReference>
<keyword evidence="2 5" id="KW-0812">Transmembrane</keyword>
<gene>
    <name evidence="7" type="ORF">CYLTODRAFT_437037</name>
</gene>
<organism evidence="7 8">
    <name type="scientific">Cylindrobasidium torrendii FP15055 ss-10</name>
    <dbReference type="NCBI Taxonomy" id="1314674"/>
    <lineage>
        <taxon>Eukaryota</taxon>
        <taxon>Fungi</taxon>
        <taxon>Dikarya</taxon>
        <taxon>Basidiomycota</taxon>
        <taxon>Agaricomycotina</taxon>
        <taxon>Agaricomycetes</taxon>
        <taxon>Agaricomycetidae</taxon>
        <taxon>Agaricales</taxon>
        <taxon>Marasmiineae</taxon>
        <taxon>Physalacriaceae</taxon>
        <taxon>Cylindrobasidium</taxon>
    </lineage>
</organism>
<evidence type="ECO:0000313" key="8">
    <source>
        <dbReference type="Proteomes" id="UP000054007"/>
    </source>
</evidence>
<dbReference type="PANTHER" id="PTHR23241:SF102">
    <property type="entry name" value="LD23009P"/>
    <property type="match status" value="1"/>
</dbReference>
<name>A0A0D7BB20_9AGAR</name>
<evidence type="ECO:0000313" key="7">
    <source>
        <dbReference type="EMBL" id="KIY67445.1"/>
    </source>
</evidence>
<protein>
    <recommendedName>
        <fullName evidence="6">TMEM205-like domain-containing protein</fullName>
    </recommendedName>
</protein>
<accession>A0A0D7BB20</accession>
<dbReference type="EMBL" id="KN880526">
    <property type="protein sequence ID" value="KIY67445.1"/>
    <property type="molecule type" value="Genomic_DNA"/>
</dbReference>
<proteinExistence type="predicted"/>
<dbReference type="AlphaFoldDB" id="A0A0D7BB20"/>
<evidence type="ECO:0000259" key="6">
    <source>
        <dbReference type="Pfam" id="PF13664"/>
    </source>
</evidence>
<feature type="transmembrane region" description="Helical" evidence="5">
    <location>
        <begin position="20"/>
        <end position="45"/>
    </location>
</feature>
<dbReference type="Proteomes" id="UP000054007">
    <property type="component" value="Unassembled WGS sequence"/>
</dbReference>
<keyword evidence="4 5" id="KW-0472">Membrane</keyword>
<feature type="domain" description="TMEM205-like" evidence="6">
    <location>
        <begin position="25"/>
        <end position="130"/>
    </location>
</feature>
<evidence type="ECO:0000256" key="5">
    <source>
        <dbReference type="SAM" id="Phobius"/>
    </source>
</evidence>
<evidence type="ECO:0000256" key="1">
    <source>
        <dbReference type="ARBA" id="ARBA00004370"/>
    </source>
</evidence>
<comment type="subcellular location">
    <subcellularLocation>
        <location evidence="1">Membrane</location>
    </subcellularLocation>
</comment>